<sequence>MGYLDSLPEGLQSVYGGSQQLYRKPQYTQIGQTRVTSPTRLPLGGSMYGGQALELPTLPAPAPYSVPPEPGTITDTQYDVDYEQALQESGQWEQFTQNDGSQLWFPTNAQQGQQYTDVSDRTWVFWNGNWFKTVYEQGELIIADDQPMVGAAEALTGLAPGVADQITDLENELKALGSKPVQRGQFEGDQAYKARLQIWLDERARIQGEINDLQGEVVTPVIDTSLDTLANYQDTLNNLVTQLNAGEVEFDPLTGQMTDSEGNVIEGAMSNWLSGMLAESYRTGNIAGDLYEIDEDGNLVMNESLQDMLDSFSTMDERTQGEIMEFNRQMAAHAIASGNSLNSGYYSEHVADIMAERNMQVTGQFSEMIMDEMQNQFDFIAQSMGDIMRGFMNEQELKAFNERMATEKAAIEEQMREQSELLAASVAEGDAAKTGQIFTAIFSLIINLLLASSGIPPVVPI</sequence>
<dbReference type="AlphaFoldDB" id="A0A0F9BTM8"/>
<proteinExistence type="predicted"/>
<comment type="caution">
    <text evidence="2">The sequence shown here is derived from an EMBL/GenBank/DDBJ whole genome shotgun (WGS) entry which is preliminary data.</text>
</comment>
<feature type="coiled-coil region" evidence="1">
    <location>
        <begin position="196"/>
        <end position="249"/>
    </location>
</feature>
<gene>
    <name evidence="2" type="ORF">LCGC14_2407210</name>
</gene>
<organism evidence="2">
    <name type="scientific">marine sediment metagenome</name>
    <dbReference type="NCBI Taxonomy" id="412755"/>
    <lineage>
        <taxon>unclassified sequences</taxon>
        <taxon>metagenomes</taxon>
        <taxon>ecological metagenomes</taxon>
    </lineage>
</organism>
<reference evidence="2" key="1">
    <citation type="journal article" date="2015" name="Nature">
        <title>Complex archaea that bridge the gap between prokaryotes and eukaryotes.</title>
        <authorList>
            <person name="Spang A."/>
            <person name="Saw J.H."/>
            <person name="Jorgensen S.L."/>
            <person name="Zaremba-Niedzwiedzka K."/>
            <person name="Martijn J."/>
            <person name="Lind A.E."/>
            <person name="van Eijk R."/>
            <person name="Schleper C."/>
            <person name="Guy L."/>
            <person name="Ettema T.J."/>
        </authorList>
    </citation>
    <scope>NUCLEOTIDE SEQUENCE</scope>
</reference>
<evidence type="ECO:0000313" key="2">
    <source>
        <dbReference type="EMBL" id="KKL25250.1"/>
    </source>
</evidence>
<name>A0A0F9BTM8_9ZZZZ</name>
<keyword evidence="1" id="KW-0175">Coiled coil</keyword>
<evidence type="ECO:0000256" key="1">
    <source>
        <dbReference type="SAM" id="Coils"/>
    </source>
</evidence>
<dbReference type="EMBL" id="LAZR01036289">
    <property type="protein sequence ID" value="KKL25250.1"/>
    <property type="molecule type" value="Genomic_DNA"/>
</dbReference>
<protein>
    <submittedName>
        <fullName evidence="2">Uncharacterized protein</fullName>
    </submittedName>
</protein>
<accession>A0A0F9BTM8</accession>